<dbReference type="PROSITE" id="PS51352">
    <property type="entry name" value="THIOREDOXIN_2"/>
    <property type="match status" value="1"/>
</dbReference>
<reference evidence="3" key="1">
    <citation type="submission" date="2022-03" db="EMBL/GenBank/DDBJ databases">
        <title>Genome Identification and Characterization of new species Bdellovibrio reynosense LBG001 sp. nov. from a Mexico soil sample.</title>
        <authorList>
            <person name="Camilli A."/>
            <person name="Ajao Y."/>
            <person name="Guo X."/>
        </authorList>
    </citation>
    <scope>NUCLEOTIDE SEQUENCE</scope>
    <source>
        <strain evidence="3">LBG001</strain>
    </source>
</reference>
<feature type="transmembrane region" description="Helical" evidence="1">
    <location>
        <begin position="7"/>
        <end position="26"/>
    </location>
</feature>
<evidence type="ECO:0000313" key="3">
    <source>
        <dbReference type="EMBL" id="UOF01236.1"/>
    </source>
</evidence>
<name>A0ABY4C8C9_9BACT</name>
<dbReference type="Gene3D" id="3.40.30.10">
    <property type="entry name" value="Glutaredoxin"/>
    <property type="match status" value="1"/>
</dbReference>
<dbReference type="SUPFAM" id="SSF52833">
    <property type="entry name" value="Thioredoxin-like"/>
    <property type="match status" value="1"/>
</dbReference>
<evidence type="ECO:0000259" key="2">
    <source>
        <dbReference type="PROSITE" id="PS51352"/>
    </source>
</evidence>
<dbReference type="InterPro" id="IPR036249">
    <property type="entry name" value="Thioredoxin-like_sf"/>
</dbReference>
<dbReference type="Pfam" id="PF00578">
    <property type="entry name" value="AhpC-TSA"/>
    <property type="match status" value="1"/>
</dbReference>
<dbReference type="PANTHER" id="PTHR42852:SF13">
    <property type="entry name" value="PROTEIN DIPZ"/>
    <property type="match status" value="1"/>
</dbReference>
<evidence type="ECO:0000313" key="4">
    <source>
        <dbReference type="Proteomes" id="UP000830116"/>
    </source>
</evidence>
<dbReference type="EMBL" id="CP093442">
    <property type="protein sequence ID" value="UOF01236.1"/>
    <property type="molecule type" value="Genomic_DNA"/>
</dbReference>
<keyword evidence="1" id="KW-0812">Transmembrane</keyword>
<dbReference type="InterPro" id="IPR013766">
    <property type="entry name" value="Thioredoxin_domain"/>
</dbReference>
<protein>
    <submittedName>
        <fullName evidence="3">TlpA family protein disulfide reductase</fullName>
    </submittedName>
</protein>
<dbReference type="PANTHER" id="PTHR42852">
    <property type="entry name" value="THIOL:DISULFIDE INTERCHANGE PROTEIN DSBE"/>
    <property type="match status" value="1"/>
</dbReference>
<keyword evidence="1" id="KW-0472">Membrane</keyword>
<dbReference type="CDD" id="cd02966">
    <property type="entry name" value="TlpA_like_family"/>
    <property type="match status" value="1"/>
</dbReference>
<sequence>MKLHVKALIIVLVVAVILVAGYNALFGKKSTSANSTVASVAAMETEGVPSFVTKDLDGNEVDFKALTGKVVILNFWASWCTPCIEEVPSLIKLVKEFKGDVQLIAISGDSSREDIDVFLKSFPELKTENIKIVYDEDRSLMKRFEVARLPESLVVGKDQKLVKKIVGTIDWYNKDSIDYMKALIAK</sequence>
<feature type="domain" description="Thioredoxin" evidence="2">
    <location>
        <begin position="42"/>
        <end position="186"/>
    </location>
</feature>
<accession>A0ABY4C8C9</accession>
<proteinExistence type="predicted"/>
<dbReference type="RefSeq" id="WP_243537618.1">
    <property type="nucleotide sequence ID" value="NZ_CP093442.1"/>
</dbReference>
<organism evidence="3 4">
    <name type="scientific">Bdellovibrio reynosensis</name>
    <dbReference type="NCBI Taxonomy" id="2835041"/>
    <lineage>
        <taxon>Bacteria</taxon>
        <taxon>Pseudomonadati</taxon>
        <taxon>Bdellovibrionota</taxon>
        <taxon>Bdellovibrionia</taxon>
        <taxon>Bdellovibrionales</taxon>
        <taxon>Pseudobdellovibrionaceae</taxon>
        <taxon>Bdellovibrio</taxon>
    </lineage>
</organism>
<dbReference type="InterPro" id="IPR050553">
    <property type="entry name" value="Thioredoxin_ResA/DsbE_sf"/>
</dbReference>
<keyword evidence="1" id="KW-1133">Transmembrane helix</keyword>
<keyword evidence="4" id="KW-1185">Reference proteome</keyword>
<evidence type="ECO:0000256" key="1">
    <source>
        <dbReference type="SAM" id="Phobius"/>
    </source>
</evidence>
<dbReference type="Proteomes" id="UP000830116">
    <property type="component" value="Chromosome"/>
</dbReference>
<gene>
    <name evidence="3" type="ORF">MNR06_16195</name>
</gene>
<dbReference type="InterPro" id="IPR000866">
    <property type="entry name" value="AhpC/TSA"/>
</dbReference>